<reference evidence="1 2" key="1">
    <citation type="submission" date="2015-03" db="EMBL/GenBank/DDBJ databases">
        <authorList>
            <person name="Murphy D."/>
        </authorList>
    </citation>
    <scope>NUCLEOTIDE SEQUENCE [LARGE SCALE GENOMIC DNA]</scope>
    <source>
        <strain evidence="1 2">DSM 44277</strain>
    </source>
</reference>
<name>A0A0U0W457_MYCBE</name>
<sequence length="238" mass="25954">MKAVQTAARVLDGPWLHGGTGWLDQATGCWIAVSTPQSEPELWDRYLDGAARSYREHGLEWVLNLDAIRDGADTSLFFAAVDPEGRVVGGTRVVGPLQSPEESCALAEWDGNPGRDALRHMIANRIPFGVAEVKSAWTDSQGYGGRALSRVLARTGLPIMTLLGVQFIMATSAAHVLEQWRSGGGVVAARIPAAAYPDDNYRTKVMWWDRRTIATNAEPEQFRLMCAATSEIMQRASA</sequence>
<dbReference type="OrthoDB" id="5175138at2"/>
<dbReference type="AlphaFoldDB" id="A0A0U0W457"/>
<dbReference type="RefSeq" id="WP_085180204.1">
    <property type="nucleotide sequence ID" value="NZ_CSTD01000001.1"/>
</dbReference>
<protein>
    <recommendedName>
        <fullName evidence="3">N-acetyltransferase domain-containing protein</fullName>
    </recommendedName>
</protein>
<proteinExistence type="predicted"/>
<dbReference type="EMBL" id="CSTD01000001">
    <property type="protein sequence ID" value="CPR07780.1"/>
    <property type="molecule type" value="Genomic_DNA"/>
</dbReference>
<organism evidence="1 2">
    <name type="scientific">Mycobacterium bohemicum DSM 44277</name>
    <dbReference type="NCBI Taxonomy" id="1236609"/>
    <lineage>
        <taxon>Bacteria</taxon>
        <taxon>Bacillati</taxon>
        <taxon>Actinomycetota</taxon>
        <taxon>Actinomycetes</taxon>
        <taxon>Mycobacteriales</taxon>
        <taxon>Mycobacteriaceae</taxon>
        <taxon>Mycobacterium</taxon>
    </lineage>
</organism>
<evidence type="ECO:0000313" key="1">
    <source>
        <dbReference type="EMBL" id="CPR07780.1"/>
    </source>
</evidence>
<evidence type="ECO:0008006" key="3">
    <source>
        <dbReference type="Google" id="ProtNLM"/>
    </source>
</evidence>
<dbReference type="Proteomes" id="UP000198875">
    <property type="component" value="Unassembled WGS sequence"/>
</dbReference>
<accession>A0A0U0W457</accession>
<gene>
    <name evidence="1" type="ORF">BN971_01098</name>
</gene>
<evidence type="ECO:0000313" key="2">
    <source>
        <dbReference type="Proteomes" id="UP000198875"/>
    </source>
</evidence>